<keyword evidence="8 12" id="KW-0256">Endoplasmic reticulum</keyword>
<reference evidence="17" key="2">
    <citation type="submission" date="2007-04" db="EMBL/GenBank/DDBJ databases">
        <title>The genome of the human body louse.</title>
        <authorList>
            <consortium name="The Human Body Louse Genome Consortium"/>
            <person name="Kirkness E."/>
            <person name="Walenz B."/>
            <person name="Hass B."/>
            <person name="Bruggner R."/>
            <person name="Strausberg R."/>
        </authorList>
    </citation>
    <scope>NUCLEOTIDE SEQUENCE</scope>
    <source>
        <strain evidence="17">USDA</strain>
    </source>
</reference>
<dbReference type="InterPro" id="IPR055373">
    <property type="entry name" value="Ribophorin_II_N"/>
</dbReference>
<evidence type="ECO:0000256" key="5">
    <source>
        <dbReference type="ARBA" id="ARBA00017612"/>
    </source>
</evidence>
<comment type="subcellular location">
    <subcellularLocation>
        <location evidence="2 12">Endoplasmic reticulum membrane</location>
        <topology evidence="2 12">Multi-pass membrane protein</topology>
    </subcellularLocation>
</comment>
<evidence type="ECO:0000256" key="4">
    <source>
        <dbReference type="ARBA" id="ARBA00009038"/>
    </source>
</evidence>
<keyword evidence="19" id="KW-1185">Reference proteome</keyword>
<feature type="signal peptide" evidence="12">
    <location>
        <begin position="1"/>
        <end position="20"/>
    </location>
</feature>
<dbReference type="RefSeq" id="XP_002433219.1">
    <property type="nucleotide sequence ID" value="XM_002433174.1"/>
</dbReference>
<keyword evidence="10 12" id="KW-0472">Membrane</keyword>
<protein>
    <recommendedName>
        <fullName evidence="5 12">Dolichyl-diphosphooligosaccharide--protein glycosyltransferase subunit 2</fullName>
    </recommendedName>
    <alternativeName>
        <fullName evidence="12">Ribophorin-2</fullName>
    </alternativeName>
</protein>
<dbReference type="KEGG" id="phu:Phum_PHUM617280"/>
<dbReference type="UniPathway" id="UPA00378"/>
<evidence type="ECO:0000256" key="8">
    <source>
        <dbReference type="ARBA" id="ARBA00022824"/>
    </source>
</evidence>
<gene>
    <name evidence="18" type="primary">8239880</name>
    <name evidence="17" type="ORF">Phum_PHUM617280</name>
</gene>
<dbReference type="Proteomes" id="UP000009046">
    <property type="component" value="Unassembled WGS sequence"/>
</dbReference>
<dbReference type="PANTHER" id="PTHR12640">
    <property type="entry name" value="RIBOPHORIN II"/>
    <property type="match status" value="1"/>
</dbReference>
<evidence type="ECO:0000256" key="11">
    <source>
        <dbReference type="ARBA" id="ARBA00046750"/>
    </source>
</evidence>
<evidence type="ECO:0000256" key="6">
    <source>
        <dbReference type="ARBA" id="ARBA00022692"/>
    </source>
</evidence>
<dbReference type="CTD" id="8239880"/>
<feature type="domain" description="Ribophorin II C-terminal" evidence="16">
    <location>
        <begin position="512"/>
        <end position="609"/>
    </location>
</feature>
<evidence type="ECO:0000259" key="14">
    <source>
        <dbReference type="Pfam" id="PF23860"/>
    </source>
</evidence>
<dbReference type="GO" id="GO:0006487">
    <property type="term" value="P:protein N-linked glycosylation"/>
    <property type="evidence" value="ECO:0007669"/>
    <property type="project" value="UniProtKB-UniRule"/>
</dbReference>
<keyword evidence="6 12" id="KW-0812">Transmembrane</keyword>
<proteinExistence type="inferred from homology"/>
<name>E0W4C5_PEDHC</name>
<dbReference type="InterPro" id="IPR055375">
    <property type="entry name" value="Ribophorin_II_2nd"/>
</dbReference>
<dbReference type="OMA" id="QEHETIY"/>
<evidence type="ECO:0000256" key="1">
    <source>
        <dbReference type="ARBA" id="ARBA00002791"/>
    </source>
</evidence>
<keyword evidence="7 12" id="KW-0732">Signal</keyword>
<comment type="function">
    <text evidence="1 12">Subunit of the oligosaccharyl transferase (OST) complex that catalyzes the initial transfer of a defined glycan (Glc(3)Man(9)GlcNAc(2) in eukaryotes) from the lipid carrier dolichol-pyrophosphate to an asparagine residue within an Asn-X-Ser/Thr consensus motif in nascent polypeptide chains, the first step in protein N-glycosylation. N-glycosylation occurs cotranslationally and the complex associates with the Sec61 complex at the channel-forming translocon complex that mediates protein translocation across the endoplasmic reticulum (ER). All subunits are required for a maximal enzyme activity.</text>
</comment>
<dbReference type="OrthoDB" id="432292at2759"/>
<dbReference type="EnsemblMetazoa" id="PHUM617280-RA">
    <property type="protein sequence ID" value="PHUM617280-PA"/>
    <property type="gene ID" value="PHUM617280"/>
</dbReference>
<evidence type="ECO:0000256" key="10">
    <source>
        <dbReference type="ARBA" id="ARBA00023136"/>
    </source>
</evidence>
<evidence type="ECO:0000259" key="15">
    <source>
        <dbReference type="Pfam" id="PF23861"/>
    </source>
</evidence>
<dbReference type="EMBL" id="DS235886">
    <property type="protein sequence ID" value="EEB20481.1"/>
    <property type="molecule type" value="Genomic_DNA"/>
</dbReference>
<dbReference type="STRING" id="121224.E0W4C5"/>
<evidence type="ECO:0000256" key="9">
    <source>
        <dbReference type="ARBA" id="ARBA00022989"/>
    </source>
</evidence>
<comment type="pathway">
    <text evidence="3 12">Protein modification; protein glycosylation.</text>
</comment>
<evidence type="ECO:0000259" key="16">
    <source>
        <dbReference type="Pfam" id="PF25147"/>
    </source>
</evidence>
<reference evidence="17" key="1">
    <citation type="submission" date="2007-04" db="EMBL/GenBank/DDBJ databases">
        <title>Annotation of Pediculus humanus corporis strain USDA.</title>
        <authorList>
            <person name="Kirkness E."/>
            <person name="Hannick L."/>
            <person name="Hass B."/>
            <person name="Bruggner R."/>
            <person name="Lawson D."/>
            <person name="Bidwell S."/>
            <person name="Joardar V."/>
            <person name="Caler E."/>
            <person name="Walenz B."/>
            <person name="Inman J."/>
            <person name="Schobel S."/>
            <person name="Galinsky K."/>
            <person name="Amedeo P."/>
            <person name="Strausberg R."/>
        </authorList>
    </citation>
    <scope>NUCLEOTIDE SEQUENCE</scope>
    <source>
        <strain evidence="17">USDA</strain>
    </source>
</reference>
<comment type="subunit">
    <text evidence="11">Component of the oligosaccharyltransferase (OST) complex. OST exists in two different complex forms which contain common core subunits RPN1, RPN2, OST48, OST4, DAD1 and TMEM258, either STT3A or STT3B as catalytic subunits, and form-specific accessory subunits. STT3A complex assembly occurs through the formation of 3 subcomplexes. Subcomplex 1 contains RPN1 and TMEM258, subcomplex 2 contains the STT3A-specific subunits STT3A, DC2/OSTC, and KCP2 as well as the core subunit OST4, and subcomplex 3 contains RPN2, DAD1, and OST48. The STT3A complex can form stable complexes with the Sec61 complex or with both the Sec61 and TRAP complexes. Interacts with DDI2. Interacts with TMEM35A/NACHO.</text>
</comment>
<reference evidence="18" key="3">
    <citation type="submission" date="2020-05" db="UniProtKB">
        <authorList>
            <consortium name="EnsemblMetazoa"/>
        </authorList>
    </citation>
    <scope>IDENTIFICATION</scope>
    <source>
        <strain evidence="18">USDA</strain>
    </source>
</reference>
<feature type="domain" description="Ribophorin II N-terminal" evidence="13">
    <location>
        <begin position="26"/>
        <end position="263"/>
    </location>
</feature>
<dbReference type="HOGENOM" id="CLU_017104_0_0_1"/>
<accession>E0W4C5</accession>
<keyword evidence="17" id="KW-0808">Transferase</keyword>
<dbReference type="GeneID" id="8239880"/>
<dbReference type="Pfam" id="PF23861">
    <property type="entry name" value="Ribophorin_II_2nd"/>
    <property type="match status" value="1"/>
</dbReference>
<dbReference type="EMBL" id="AAZO01007550">
    <property type="status" value="NOT_ANNOTATED_CDS"/>
    <property type="molecule type" value="Genomic_DNA"/>
</dbReference>
<feature type="domain" description="Ribophorin II second" evidence="15">
    <location>
        <begin position="271"/>
        <end position="334"/>
    </location>
</feature>
<evidence type="ECO:0000256" key="12">
    <source>
        <dbReference type="RuleBase" id="RU366029"/>
    </source>
</evidence>
<evidence type="ECO:0000313" key="18">
    <source>
        <dbReference type="EnsemblMetazoa" id="PHUM617280-PA"/>
    </source>
</evidence>
<dbReference type="VEuPathDB" id="VectorBase:PHUM617280"/>
<feature type="transmembrane region" description="Helical" evidence="12">
    <location>
        <begin position="522"/>
        <end position="542"/>
    </location>
</feature>
<evidence type="ECO:0000259" key="13">
    <source>
        <dbReference type="Pfam" id="PF05817"/>
    </source>
</evidence>
<feature type="domain" description="Ribophorin II third" evidence="14">
    <location>
        <begin position="362"/>
        <end position="487"/>
    </location>
</feature>
<dbReference type="GO" id="GO:0016757">
    <property type="term" value="F:glycosyltransferase activity"/>
    <property type="evidence" value="ECO:0007669"/>
    <property type="project" value="UniProtKB-KW"/>
</dbReference>
<dbReference type="InParanoid" id="E0W4C5"/>
<dbReference type="InterPro" id="IPR055374">
    <property type="entry name" value="Ribophorin_II_3rd"/>
</dbReference>
<dbReference type="InterPro" id="IPR056790">
    <property type="entry name" value="Ribophorin_II_C"/>
</dbReference>
<evidence type="ECO:0000256" key="7">
    <source>
        <dbReference type="ARBA" id="ARBA00022729"/>
    </source>
</evidence>
<evidence type="ECO:0000313" key="17">
    <source>
        <dbReference type="EMBL" id="EEB20481.1"/>
    </source>
</evidence>
<evidence type="ECO:0000256" key="2">
    <source>
        <dbReference type="ARBA" id="ARBA00004477"/>
    </source>
</evidence>
<dbReference type="Pfam" id="PF05817">
    <property type="entry name" value="Ribophorin_II"/>
    <property type="match status" value="1"/>
</dbReference>
<dbReference type="PANTHER" id="PTHR12640:SF0">
    <property type="entry name" value="DOLICHYL-DIPHOSPHOOLIGOSACCHARIDE--PROTEIN GLYCOSYLTRANSFERASE SUBUNIT 2"/>
    <property type="match status" value="1"/>
</dbReference>
<evidence type="ECO:0000313" key="19">
    <source>
        <dbReference type="Proteomes" id="UP000009046"/>
    </source>
</evidence>
<dbReference type="AlphaFoldDB" id="E0W4C5"/>
<comment type="similarity">
    <text evidence="4 12">Belongs to the SWP1 family.</text>
</comment>
<dbReference type="Pfam" id="PF25147">
    <property type="entry name" value="Ribophorin_II_C"/>
    <property type="match status" value="1"/>
</dbReference>
<organism>
    <name type="scientific">Pediculus humanus subsp. corporis</name>
    <name type="common">Body louse</name>
    <dbReference type="NCBI Taxonomy" id="121224"/>
    <lineage>
        <taxon>Eukaryota</taxon>
        <taxon>Metazoa</taxon>
        <taxon>Ecdysozoa</taxon>
        <taxon>Arthropoda</taxon>
        <taxon>Hexapoda</taxon>
        <taxon>Insecta</taxon>
        <taxon>Pterygota</taxon>
        <taxon>Neoptera</taxon>
        <taxon>Paraneoptera</taxon>
        <taxon>Psocodea</taxon>
        <taxon>Troctomorpha</taxon>
        <taxon>Phthiraptera</taxon>
        <taxon>Anoplura</taxon>
        <taxon>Pediculidae</taxon>
        <taxon>Pediculus</taxon>
    </lineage>
</organism>
<sequence>MKAVLLFLLATCLGFSKCLSTYSYFTPENKNHAKTILLQAVDAKDFASVHFGILGLKLLGESIPKSNELCKFFFEAANAPVLNAEIQFYIATTYNALGKCPQALPVMKMVKALNSVIGESTNMQELYYAVNALKALNQKPQDVAKLIKSMQAILKKNDSHVNLGYLFHIASNLGSDGAFAFERIEDAVVQADEVDSNYLQFEGGLSITALIVRGAYKLSSVVNKPVPLTKNQVVKFANYFLSRKSVQTPKGVWSLLEALHMLTTNNHYLPVAVTVSGSSSVSKENSKITIKVSDVLGNPVKPLSVIADSATRVSDNVSIFTKKKFEPTSDSATMKSPDSKTIENISANIPVKVLCAAEIEFLDVGTADSDQTTMPKLERIKFPNKLSKQIEVDAQQKIIMKFNIKDQSTNKLISVHQVFVRFYNTAKDKSFIFVAEPDSSLQYKFDLDIGAKAEDFDQISGLYELELIVGDAVLSNSFTWKLGYVKLSFTGEPKVDKSLDPYKPKPEIKHIFREPEKRPAKFVSNLFSALVCAPLLLLFILWGRLRINVSNFPLTLSALGFHLGLGAIFGLFGLFWLQLNMFQTMKYLMVIGLVTFLCGNKLLRRLANDKKLAHK</sequence>
<feature type="transmembrane region" description="Helical" evidence="12">
    <location>
        <begin position="585"/>
        <end position="603"/>
    </location>
</feature>
<dbReference type="GO" id="GO:0008250">
    <property type="term" value="C:oligosaccharyltransferase complex"/>
    <property type="evidence" value="ECO:0007669"/>
    <property type="project" value="UniProtKB-UniRule"/>
</dbReference>
<keyword evidence="17" id="KW-0328">Glycosyltransferase</keyword>
<dbReference type="FunCoup" id="E0W4C5">
    <property type="interactions" value="2003"/>
</dbReference>
<dbReference type="eggNOG" id="KOG2447">
    <property type="taxonomic scope" value="Eukaryota"/>
</dbReference>
<dbReference type="Pfam" id="PF23860">
    <property type="entry name" value="Ribophorin_II_3rd"/>
    <property type="match status" value="1"/>
</dbReference>
<dbReference type="InterPro" id="IPR008814">
    <property type="entry name" value="Swp1"/>
</dbReference>
<evidence type="ECO:0000256" key="3">
    <source>
        <dbReference type="ARBA" id="ARBA00004922"/>
    </source>
</evidence>
<feature type="transmembrane region" description="Helical" evidence="12">
    <location>
        <begin position="554"/>
        <end position="579"/>
    </location>
</feature>
<keyword evidence="9 12" id="KW-1133">Transmembrane helix</keyword>
<feature type="chain" id="PRO_5011412953" description="Dolichyl-diphosphooligosaccharide--protein glycosyltransferase subunit 2" evidence="12">
    <location>
        <begin position="21"/>
        <end position="615"/>
    </location>
</feature>